<dbReference type="GeneTree" id="ENSGT00390000002253"/>
<name>A0A452DLL7_CAPHI</name>
<dbReference type="AlphaFoldDB" id="A0A452DLL7"/>
<dbReference type="Proteomes" id="UP000291000">
    <property type="component" value="Unassembled WGS sequence"/>
</dbReference>
<dbReference type="PANTHER" id="PTHR32157">
    <property type="entry name" value="GENE 6268-RELATED"/>
    <property type="match status" value="1"/>
</dbReference>
<dbReference type="InterPro" id="IPR028930">
    <property type="entry name" value="CT47"/>
</dbReference>
<organism evidence="2 3">
    <name type="scientific">Capra hircus</name>
    <name type="common">Goat</name>
    <dbReference type="NCBI Taxonomy" id="9925"/>
    <lineage>
        <taxon>Eukaryota</taxon>
        <taxon>Metazoa</taxon>
        <taxon>Chordata</taxon>
        <taxon>Craniata</taxon>
        <taxon>Vertebrata</taxon>
        <taxon>Euteleostomi</taxon>
        <taxon>Mammalia</taxon>
        <taxon>Eutheria</taxon>
        <taxon>Laurasiatheria</taxon>
        <taxon>Artiodactyla</taxon>
        <taxon>Ruminantia</taxon>
        <taxon>Pecora</taxon>
        <taxon>Bovidae</taxon>
        <taxon>Caprinae</taxon>
        <taxon>Capra</taxon>
    </lineage>
</organism>
<sequence length="281" mass="30398">MSTTRGGDQDPDGQQCPAGMAGVQAELSRAREGVDCNPGPRRGDAVPEAGAGGITEASGGPREAALEGGSAEEGEEEQAGGPDLMADAHHFPMAGFRLTLLDLVRSVLSRIYYNDYILVWPHNGPMSVQHRAQQHSSDQGSAAVAEFSELRVSSDGPGEGPARKAPAQEVEEAEEAEEASLWETAAEESEESSLWEVAQEPAAPEEIGKHQDENSKKEIQGTECEVKEEKYNKKQEEPEKNLDPAKDSPKNSRYLCIALKISQLFPGIYKFCFCFLILPVN</sequence>
<evidence type="ECO:0000313" key="3">
    <source>
        <dbReference type="Proteomes" id="UP000291000"/>
    </source>
</evidence>
<protein>
    <recommendedName>
        <fullName evidence="4">Cancer/testis antigen 47A</fullName>
    </recommendedName>
</protein>
<reference evidence="2" key="2">
    <citation type="submission" date="2025-08" db="UniProtKB">
        <authorList>
            <consortium name="Ensembl"/>
        </authorList>
    </citation>
    <scope>IDENTIFICATION</scope>
</reference>
<proteinExistence type="predicted"/>
<evidence type="ECO:0000256" key="1">
    <source>
        <dbReference type="SAM" id="MobiDB-lite"/>
    </source>
</evidence>
<feature type="region of interest" description="Disordered" evidence="1">
    <location>
        <begin position="151"/>
        <end position="250"/>
    </location>
</feature>
<evidence type="ECO:0000313" key="2">
    <source>
        <dbReference type="Ensembl" id="ENSCHIP00000000648.1"/>
    </source>
</evidence>
<feature type="compositionally biased region" description="Basic and acidic residues" evidence="1">
    <location>
        <begin position="206"/>
        <end position="250"/>
    </location>
</feature>
<dbReference type="Pfam" id="PF15623">
    <property type="entry name" value="CT47"/>
    <property type="match status" value="1"/>
</dbReference>
<feature type="region of interest" description="Disordered" evidence="1">
    <location>
        <begin position="1"/>
        <end position="84"/>
    </location>
</feature>
<evidence type="ECO:0008006" key="4">
    <source>
        <dbReference type="Google" id="ProtNLM"/>
    </source>
</evidence>
<reference evidence="2" key="3">
    <citation type="submission" date="2025-09" db="UniProtKB">
        <authorList>
            <consortium name="Ensembl"/>
        </authorList>
    </citation>
    <scope>IDENTIFICATION</scope>
</reference>
<dbReference type="OMA" id="IRIVVEM"/>
<dbReference type="Ensembl" id="ENSCHIT00000000674.1">
    <property type="protein sequence ID" value="ENSCHIP00000000648.1"/>
    <property type="gene ID" value="ENSCHIG00000000454.1"/>
</dbReference>
<reference evidence="3" key="1">
    <citation type="submission" date="2016-04" db="EMBL/GenBank/DDBJ databases">
        <title>Polished mammalian reference genomes with single-molecule sequencing and chromosome conformation capture applied to the Capra hircus genome.</title>
        <authorList>
            <person name="Bickhart D.M."/>
            <person name="Koren S."/>
            <person name="Rosen B."/>
            <person name="Hastie A."/>
            <person name="Liachko I."/>
            <person name="Sullivan S.T."/>
            <person name="Burton J."/>
            <person name="Sayre B.L."/>
            <person name="Huson H.J."/>
            <person name="Lee J."/>
            <person name="Lam E."/>
            <person name="Kelley C.M."/>
            <person name="Hutchison J.L."/>
            <person name="Zhou Y."/>
            <person name="Sun J."/>
            <person name="Crisa A."/>
            <person name="Schwartz J.C."/>
            <person name="Hammond J.A."/>
            <person name="Schroeder S.G."/>
            <person name="Liu G.E."/>
            <person name="Dunham M."/>
            <person name="Shendure J."/>
            <person name="Sonstegard T.S."/>
            <person name="Phillippy A.M."/>
            <person name="Van Tassell C.P."/>
            <person name="Smith T.P."/>
        </authorList>
    </citation>
    <scope>NUCLEOTIDE SEQUENCE [LARGE SCALE GENOMIC DNA]</scope>
</reference>
<keyword evidence="3" id="KW-1185">Reference proteome</keyword>
<dbReference type="PANTHER" id="PTHR32157:SF0">
    <property type="entry name" value="CANCER_TESTIS ANTIGEN FAMILY 47 MEMBER C1"/>
    <property type="match status" value="1"/>
</dbReference>
<accession>A0A452DLL7</accession>
<dbReference type="Bgee" id="ENSCHIG00000000454">
    <property type="expression patterns" value="Expressed in testis and 1 other cell type or tissue"/>
</dbReference>
<feature type="compositionally biased region" description="Acidic residues" evidence="1">
    <location>
        <begin position="169"/>
        <end position="193"/>
    </location>
</feature>